<keyword evidence="1" id="KW-0812">Transmembrane</keyword>
<name>A0AAJ7DTX2_9HYME</name>
<dbReference type="AlphaFoldDB" id="A0AAJ7DTX2"/>
<evidence type="ECO:0000313" key="2">
    <source>
        <dbReference type="Proteomes" id="UP000695007"/>
    </source>
</evidence>
<gene>
    <name evidence="3" type="primary">LOC105361011</name>
</gene>
<evidence type="ECO:0000256" key="1">
    <source>
        <dbReference type="SAM" id="Phobius"/>
    </source>
</evidence>
<reference evidence="3" key="1">
    <citation type="submission" date="2025-08" db="UniProtKB">
        <authorList>
            <consortium name="RefSeq"/>
        </authorList>
    </citation>
    <scope>IDENTIFICATION</scope>
</reference>
<protein>
    <submittedName>
        <fullName evidence="3">Uncharacterized protein LOC105361011</fullName>
    </submittedName>
</protein>
<accession>A0AAJ7DTX2</accession>
<evidence type="ECO:0000313" key="3">
    <source>
        <dbReference type="RefSeq" id="XP_011496393.1"/>
    </source>
</evidence>
<dbReference type="Proteomes" id="UP000695007">
    <property type="component" value="Unplaced"/>
</dbReference>
<sequence length="349" mass="39821">MRKVLAIVLIYGGLFMSAYVAAYSRVSKNGQARGSIEDIVFTVSPVYADTPASIDLKSGEVINHPSTSKYSTIDEELLAKLEGLEGRNRPQKRFHPPASFEHTLAHSNSLRQQSASSELINTSSNDNVIYQKPVVSMTYDYPSNINTKLKLVANKPLGSTNAFSMQSPPKFSDTYFSGTNNNPSSTDQSEYHKLPNFDFDHPPKSVKFLKHYDHPYEDIPTYVEHPYDDQVVYDHISDDHYFHHQHNYPVSSTQEPEIMDQRVNKRPYSYYYIGKKLWYIPLYFSIYFIIYVAALVLKSVARHRINFPTNIAAAGDNARSANWSNQNSPVWMNYVTKVLESIEKYGKVS</sequence>
<dbReference type="RefSeq" id="XP_011496393.1">
    <property type="nucleotide sequence ID" value="XM_011498091.1"/>
</dbReference>
<keyword evidence="1" id="KW-0472">Membrane</keyword>
<keyword evidence="2" id="KW-1185">Reference proteome</keyword>
<proteinExistence type="predicted"/>
<organism evidence="2 3">
    <name type="scientific">Ceratosolen solmsi marchali</name>
    <dbReference type="NCBI Taxonomy" id="326594"/>
    <lineage>
        <taxon>Eukaryota</taxon>
        <taxon>Metazoa</taxon>
        <taxon>Ecdysozoa</taxon>
        <taxon>Arthropoda</taxon>
        <taxon>Hexapoda</taxon>
        <taxon>Insecta</taxon>
        <taxon>Pterygota</taxon>
        <taxon>Neoptera</taxon>
        <taxon>Endopterygota</taxon>
        <taxon>Hymenoptera</taxon>
        <taxon>Apocrita</taxon>
        <taxon>Proctotrupomorpha</taxon>
        <taxon>Chalcidoidea</taxon>
        <taxon>Agaonidae</taxon>
        <taxon>Agaoninae</taxon>
        <taxon>Ceratosolen</taxon>
    </lineage>
</organism>
<feature type="transmembrane region" description="Helical" evidence="1">
    <location>
        <begin position="277"/>
        <end position="297"/>
    </location>
</feature>
<keyword evidence="1" id="KW-1133">Transmembrane helix</keyword>
<dbReference type="KEGG" id="csol:105361011"/>
<dbReference type="GeneID" id="105361011"/>